<dbReference type="RefSeq" id="WP_009142808.1">
    <property type="nucleotide sequence ID" value="NZ_GL830964.1"/>
</dbReference>
<dbReference type="EMBL" id="AEVO01000026">
    <property type="protein sequence ID" value="EFY07604.1"/>
    <property type="molecule type" value="Genomic_DNA"/>
</dbReference>
<feature type="transmembrane region" description="Helical" evidence="7">
    <location>
        <begin position="6"/>
        <end position="28"/>
    </location>
</feature>
<accession>E8LIS0</accession>
<dbReference type="OrthoDB" id="9805884at2"/>
<keyword evidence="6 7" id="KW-0472">Membrane</keyword>
<sequence>MSKRLVFYLISLICVIWCGFLFLGAFFIPCDPYTTSPELSLAAPSSSHILGCDRLGRDLLSRLLSASFPSFLTAIAVIAVSLAIGVILGLIQAFCNNFLGSISKILTDLLLSFPQSIAVIFIAGTLSAGIFGSSFAIALFLWPHFARITYTISGDAMQNDYMKQARLSGENTFRIIRYYLFYELKDQLLITALLDLSAVILAMATLSFLGLSSQPPLPEWGSMLFENRNYLDSAPHLLIFPALFIFISSLLFNLLGQSYAKRFEISRINLC</sequence>
<dbReference type="Proteomes" id="UP000018458">
    <property type="component" value="Unassembled WGS sequence"/>
</dbReference>
<evidence type="ECO:0000256" key="4">
    <source>
        <dbReference type="ARBA" id="ARBA00022692"/>
    </source>
</evidence>
<feature type="transmembrane region" description="Helical" evidence="7">
    <location>
        <begin position="188"/>
        <end position="213"/>
    </location>
</feature>
<dbReference type="InterPro" id="IPR050366">
    <property type="entry name" value="BP-dependent_transpt_permease"/>
</dbReference>
<comment type="subcellular location">
    <subcellularLocation>
        <location evidence="1 7">Cell membrane</location>
        <topology evidence="1 7">Multi-pass membrane protein</topology>
    </subcellularLocation>
</comment>
<dbReference type="STRING" id="762983.HMPREF9444_00590"/>
<dbReference type="HOGENOM" id="CLU_028518_5_3_6"/>
<protein>
    <submittedName>
        <fullName evidence="9">ABC transporter, permease protein</fullName>
    </submittedName>
</protein>
<dbReference type="CDD" id="cd06261">
    <property type="entry name" value="TM_PBP2"/>
    <property type="match status" value="1"/>
</dbReference>
<feature type="domain" description="ABC transmembrane type-1" evidence="8">
    <location>
        <begin position="67"/>
        <end position="256"/>
    </location>
</feature>
<dbReference type="PROSITE" id="PS50928">
    <property type="entry name" value="ABC_TM1"/>
    <property type="match status" value="1"/>
</dbReference>
<evidence type="ECO:0000256" key="3">
    <source>
        <dbReference type="ARBA" id="ARBA00022475"/>
    </source>
</evidence>
<dbReference type="InterPro" id="IPR035906">
    <property type="entry name" value="MetI-like_sf"/>
</dbReference>
<evidence type="ECO:0000256" key="5">
    <source>
        <dbReference type="ARBA" id="ARBA00022989"/>
    </source>
</evidence>
<keyword evidence="3" id="KW-1003">Cell membrane</keyword>
<dbReference type="GO" id="GO:0005886">
    <property type="term" value="C:plasma membrane"/>
    <property type="evidence" value="ECO:0007669"/>
    <property type="project" value="UniProtKB-SubCell"/>
</dbReference>
<dbReference type="Pfam" id="PF00528">
    <property type="entry name" value="BPD_transp_1"/>
    <property type="match status" value="1"/>
</dbReference>
<dbReference type="AlphaFoldDB" id="E8LIS0"/>
<dbReference type="eggNOG" id="COG1173">
    <property type="taxonomic scope" value="Bacteria"/>
</dbReference>
<keyword evidence="5 7" id="KW-1133">Transmembrane helix</keyword>
<dbReference type="PANTHER" id="PTHR43386">
    <property type="entry name" value="OLIGOPEPTIDE TRANSPORT SYSTEM PERMEASE PROTEIN APPC"/>
    <property type="match status" value="1"/>
</dbReference>
<evidence type="ECO:0000313" key="9">
    <source>
        <dbReference type="EMBL" id="EFY07604.1"/>
    </source>
</evidence>
<evidence type="ECO:0000256" key="6">
    <source>
        <dbReference type="ARBA" id="ARBA00023136"/>
    </source>
</evidence>
<dbReference type="SUPFAM" id="SSF161098">
    <property type="entry name" value="MetI-like"/>
    <property type="match status" value="1"/>
</dbReference>
<reference evidence="9 10" key="1">
    <citation type="submission" date="2011-01" db="EMBL/GenBank/DDBJ databases">
        <authorList>
            <person name="Weinstock G."/>
            <person name="Sodergren E."/>
            <person name="Clifton S."/>
            <person name="Fulton L."/>
            <person name="Fulton B."/>
            <person name="Courtney L."/>
            <person name="Fronick C."/>
            <person name="Harrison M."/>
            <person name="Strong C."/>
            <person name="Farmer C."/>
            <person name="Delahaunty K."/>
            <person name="Markovic C."/>
            <person name="Hall O."/>
            <person name="Minx P."/>
            <person name="Tomlinson C."/>
            <person name="Mitreva M."/>
            <person name="Hou S."/>
            <person name="Chen J."/>
            <person name="Wollam A."/>
            <person name="Pepin K.H."/>
            <person name="Johnson M."/>
            <person name="Bhonagiri V."/>
            <person name="Zhang X."/>
            <person name="Suruliraj S."/>
            <person name="Warren W."/>
            <person name="Chinwalla A."/>
            <person name="Mardis E.R."/>
            <person name="Wilson R.K."/>
        </authorList>
    </citation>
    <scope>NUCLEOTIDE SEQUENCE [LARGE SCALE GENOMIC DNA]</scope>
    <source>
        <strain evidence="10">DSM 22608 / JCM 16073 / KCTC 15190 / YIT 12066</strain>
    </source>
</reference>
<keyword evidence="2 7" id="KW-0813">Transport</keyword>
<organism evidence="9 10">
    <name type="scientific">Succinatimonas hippei (strain DSM 22608 / JCM 16073 / KCTC 15190 / YIT 12066)</name>
    <dbReference type="NCBI Taxonomy" id="762983"/>
    <lineage>
        <taxon>Bacteria</taxon>
        <taxon>Pseudomonadati</taxon>
        <taxon>Pseudomonadota</taxon>
        <taxon>Gammaproteobacteria</taxon>
        <taxon>Aeromonadales</taxon>
        <taxon>Succinivibrionaceae</taxon>
        <taxon>Succinatimonas</taxon>
    </lineage>
</organism>
<keyword evidence="10" id="KW-1185">Reference proteome</keyword>
<dbReference type="Gene3D" id="1.10.3720.10">
    <property type="entry name" value="MetI-like"/>
    <property type="match status" value="1"/>
</dbReference>
<feature type="transmembrane region" description="Helical" evidence="7">
    <location>
        <begin position="233"/>
        <end position="255"/>
    </location>
</feature>
<dbReference type="GO" id="GO:0055085">
    <property type="term" value="P:transmembrane transport"/>
    <property type="evidence" value="ECO:0007669"/>
    <property type="project" value="InterPro"/>
</dbReference>
<name>E8LIS0_SUCHY</name>
<keyword evidence="4 7" id="KW-0812">Transmembrane</keyword>
<evidence type="ECO:0000256" key="7">
    <source>
        <dbReference type="RuleBase" id="RU363032"/>
    </source>
</evidence>
<gene>
    <name evidence="9" type="ORF">HMPREF9444_00590</name>
</gene>
<dbReference type="PANTHER" id="PTHR43386:SF1">
    <property type="entry name" value="D,D-DIPEPTIDE TRANSPORT SYSTEM PERMEASE PROTEIN DDPC-RELATED"/>
    <property type="match status" value="1"/>
</dbReference>
<dbReference type="InterPro" id="IPR000515">
    <property type="entry name" value="MetI-like"/>
</dbReference>
<evidence type="ECO:0000313" key="10">
    <source>
        <dbReference type="Proteomes" id="UP000018458"/>
    </source>
</evidence>
<evidence type="ECO:0000259" key="8">
    <source>
        <dbReference type="PROSITE" id="PS50928"/>
    </source>
</evidence>
<feature type="transmembrane region" description="Helical" evidence="7">
    <location>
        <begin position="71"/>
        <end position="94"/>
    </location>
</feature>
<feature type="transmembrane region" description="Helical" evidence="7">
    <location>
        <begin position="117"/>
        <end position="142"/>
    </location>
</feature>
<evidence type="ECO:0000256" key="2">
    <source>
        <dbReference type="ARBA" id="ARBA00022448"/>
    </source>
</evidence>
<comment type="similarity">
    <text evidence="7">Belongs to the binding-protein-dependent transport system permease family.</text>
</comment>
<proteinExistence type="inferred from homology"/>
<comment type="caution">
    <text evidence="9">The sequence shown here is derived from an EMBL/GenBank/DDBJ whole genome shotgun (WGS) entry which is preliminary data.</text>
</comment>
<evidence type="ECO:0000256" key="1">
    <source>
        <dbReference type="ARBA" id="ARBA00004651"/>
    </source>
</evidence>